<dbReference type="Pfam" id="PF00076">
    <property type="entry name" value="RRM_1"/>
    <property type="match status" value="1"/>
</dbReference>
<dbReference type="EMBL" id="GG671185">
    <property type="protein sequence ID" value="EER19094.1"/>
    <property type="molecule type" value="Genomic_DNA"/>
</dbReference>
<evidence type="ECO:0000313" key="6">
    <source>
        <dbReference type="Proteomes" id="UP000007800"/>
    </source>
</evidence>
<feature type="compositionally biased region" description="Low complexity" evidence="3">
    <location>
        <begin position="1"/>
        <end position="17"/>
    </location>
</feature>
<dbReference type="OrthoDB" id="1875751at2759"/>
<accession>C5K8U9</accession>
<dbReference type="RefSeq" id="XP_002787298.1">
    <property type="nucleotide sequence ID" value="XM_002787252.1"/>
</dbReference>
<dbReference type="SMART" id="SM00360">
    <property type="entry name" value="RRM"/>
    <property type="match status" value="1"/>
</dbReference>
<sequence length="224" mass="22985">MDQQQPTVPTTTEAPVADSPTVPETTPAEAGPTDEATPAEVSTEASPAEPSTEASLSEAGVPAVTPAEAQEVVTTVEAPTPEKPIEPAVQEQPQAVPVPLPSAPTPQQEPPVAPMGVAAATAATASAAAIQPEQIASAPGQTPPMGHNPGVSAPAPRYDGPPGRRGDDTKKVFVGGLPREADKPALDAYFSQFGPVEDSVVMMDRFTGRSRGFGFVTFETKNRC</sequence>
<feature type="region of interest" description="Disordered" evidence="3">
    <location>
        <begin position="1"/>
        <end position="116"/>
    </location>
</feature>
<dbReference type="Gene3D" id="3.30.70.330">
    <property type="match status" value="1"/>
</dbReference>
<dbReference type="GO" id="GO:0003723">
    <property type="term" value="F:RNA binding"/>
    <property type="evidence" value="ECO:0007669"/>
    <property type="project" value="UniProtKB-UniRule"/>
</dbReference>
<dbReference type="InterPro" id="IPR035979">
    <property type="entry name" value="RBD_domain_sf"/>
</dbReference>
<dbReference type="PROSITE" id="PS50102">
    <property type="entry name" value="RRM"/>
    <property type="match status" value="1"/>
</dbReference>
<dbReference type="PANTHER" id="PTHR48027">
    <property type="entry name" value="HETEROGENEOUS NUCLEAR RIBONUCLEOPROTEIN 87F-RELATED"/>
    <property type="match status" value="1"/>
</dbReference>
<dbReference type="InterPro" id="IPR012677">
    <property type="entry name" value="Nucleotide-bd_a/b_plait_sf"/>
</dbReference>
<evidence type="ECO:0000256" key="1">
    <source>
        <dbReference type="ARBA" id="ARBA00022884"/>
    </source>
</evidence>
<proteinExistence type="predicted"/>
<dbReference type="InParanoid" id="C5K8U9"/>
<dbReference type="OMA" id="FETKNRC"/>
<reference evidence="5 6" key="1">
    <citation type="submission" date="2008-07" db="EMBL/GenBank/DDBJ databases">
        <authorList>
            <person name="El-Sayed N."/>
            <person name="Caler E."/>
            <person name="Inman J."/>
            <person name="Amedeo P."/>
            <person name="Hass B."/>
            <person name="Wortman J."/>
        </authorList>
    </citation>
    <scope>NUCLEOTIDE SEQUENCE [LARGE SCALE GENOMIC DNA]</scope>
    <source>
        <strain evidence="6">ATCC 50983 / TXsc</strain>
    </source>
</reference>
<evidence type="ECO:0000313" key="5">
    <source>
        <dbReference type="EMBL" id="EER19094.1"/>
    </source>
</evidence>
<feature type="compositionally biased region" description="Pro residues" evidence="3">
    <location>
        <begin position="96"/>
        <end position="113"/>
    </location>
</feature>
<evidence type="ECO:0000256" key="3">
    <source>
        <dbReference type="SAM" id="MobiDB-lite"/>
    </source>
</evidence>
<feature type="region of interest" description="Disordered" evidence="3">
    <location>
        <begin position="133"/>
        <end position="172"/>
    </location>
</feature>
<evidence type="ECO:0000256" key="2">
    <source>
        <dbReference type="PROSITE-ProRule" id="PRU00176"/>
    </source>
</evidence>
<feature type="domain" description="RRM" evidence="4">
    <location>
        <begin position="170"/>
        <end position="224"/>
    </location>
</feature>
<gene>
    <name evidence="5" type="ORF">Pmar_PMAR021651</name>
</gene>
<organism evidence="6">
    <name type="scientific">Perkinsus marinus (strain ATCC 50983 / TXsc)</name>
    <dbReference type="NCBI Taxonomy" id="423536"/>
    <lineage>
        <taxon>Eukaryota</taxon>
        <taxon>Sar</taxon>
        <taxon>Alveolata</taxon>
        <taxon>Perkinsozoa</taxon>
        <taxon>Perkinsea</taxon>
        <taxon>Perkinsida</taxon>
        <taxon>Perkinsidae</taxon>
        <taxon>Perkinsus</taxon>
    </lineage>
</organism>
<dbReference type="InterPro" id="IPR052462">
    <property type="entry name" value="SLIRP/GR-RBP-like"/>
</dbReference>
<protein>
    <submittedName>
        <fullName evidence="5">Major latex allergen Hev b, putative</fullName>
    </submittedName>
</protein>
<dbReference type="Proteomes" id="UP000007800">
    <property type="component" value="Unassembled WGS sequence"/>
</dbReference>
<keyword evidence="6" id="KW-1185">Reference proteome</keyword>
<dbReference type="AlphaFoldDB" id="C5K8U9"/>
<feature type="non-terminal residue" evidence="5">
    <location>
        <position position="224"/>
    </location>
</feature>
<feature type="compositionally biased region" description="Basic and acidic residues" evidence="3">
    <location>
        <begin position="162"/>
        <end position="171"/>
    </location>
</feature>
<evidence type="ECO:0000259" key="4">
    <source>
        <dbReference type="PROSITE" id="PS50102"/>
    </source>
</evidence>
<dbReference type="GeneID" id="9039319"/>
<keyword evidence="1 2" id="KW-0694">RNA-binding</keyword>
<dbReference type="InterPro" id="IPR000504">
    <property type="entry name" value="RRM_dom"/>
</dbReference>
<dbReference type="SUPFAM" id="SSF54928">
    <property type="entry name" value="RNA-binding domain, RBD"/>
    <property type="match status" value="1"/>
</dbReference>
<name>C5K8U9_PERM5</name>